<protein>
    <recommendedName>
        <fullName evidence="3">Pyruvate formate lyase-activating protein</fullName>
    </recommendedName>
</protein>
<dbReference type="AlphaFoldDB" id="A0A7K1KNK2"/>
<dbReference type="EMBL" id="WODC01000005">
    <property type="protein sequence ID" value="MUM77676.1"/>
    <property type="molecule type" value="Genomic_DNA"/>
</dbReference>
<proteinExistence type="predicted"/>
<name>A0A7K1KNK2_9BACT</name>
<reference evidence="1 2" key="1">
    <citation type="submission" date="2019-11" db="EMBL/GenBank/DDBJ databases">
        <title>Pseudodesulfovibrio alkaliphilus, sp. nov., an alkaliphilic sulfate-reducing bacteria from mud volcano of Taman peninsula, Russia.</title>
        <authorList>
            <person name="Frolova A."/>
            <person name="Merkel A.Y."/>
            <person name="Slobodkin A.I."/>
        </authorList>
    </citation>
    <scope>NUCLEOTIDE SEQUENCE [LARGE SCALE GENOMIC DNA]</scope>
    <source>
        <strain evidence="1 2">F-1</strain>
    </source>
</reference>
<dbReference type="Pfam" id="PF08735">
    <property type="entry name" value="DUF1786"/>
    <property type="match status" value="1"/>
</dbReference>
<sequence>MADTILCIDIGSGTQDVLLYSPDMEVENCPKFVLPAPARRIGEHIRQLTGKGRDIWLHGSNMGGGVSRAVRAHQQAGLAVAATPGAAYTMADDLSRLEESGIRLTEQCPEGSAPVHLTDFDEAWWRRFFETAELDWPGSVAACAQDHGFHPGKSNRMGRFNLWRTLLTEGAGRPESLIWDSPPAMLTRLADLGRDIGGGPVADTGAAAVLGALYVDEIEAHGRRTGITLVNIGNSHLIAFLLFDGRILGVYEQHTGCVDGPKLWADLARFRRGSLSFDQVFEENGHGCLTLDLPPEADGFGPTYVLGPRRSLLAGYDVTFPAPGGDMMLAGCFGLIKGLALRGPKSGR</sequence>
<gene>
    <name evidence="1" type="ORF">GKC30_08525</name>
</gene>
<evidence type="ECO:0000313" key="1">
    <source>
        <dbReference type="EMBL" id="MUM77676.1"/>
    </source>
</evidence>
<accession>A0A7K1KNK2</accession>
<keyword evidence="2" id="KW-1185">Reference proteome</keyword>
<comment type="caution">
    <text evidence="1">The sequence shown here is derived from an EMBL/GenBank/DDBJ whole genome shotgun (WGS) entry which is preliminary data.</text>
</comment>
<dbReference type="InterPro" id="IPR014846">
    <property type="entry name" value="DUF1786_pyruvate_format-lyase"/>
</dbReference>
<dbReference type="Proteomes" id="UP000461162">
    <property type="component" value="Unassembled WGS sequence"/>
</dbReference>
<evidence type="ECO:0008006" key="3">
    <source>
        <dbReference type="Google" id="ProtNLM"/>
    </source>
</evidence>
<organism evidence="1 2">
    <name type="scientific">Pseudodesulfovibrio alkaliphilus</name>
    <dbReference type="NCBI Taxonomy" id="2661613"/>
    <lineage>
        <taxon>Bacteria</taxon>
        <taxon>Pseudomonadati</taxon>
        <taxon>Thermodesulfobacteriota</taxon>
        <taxon>Desulfovibrionia</taxon>
        <taxon>Desulfovibrionales</taxon>
        <taxon>Desulfovibrionaceae</taxon>
    </lineage>
</organism>
<dbReference type="RefSeq" id="WP_367614048.1">
    <property type="nucleotide sequence ID" value="NZ_WODC01000005.1"/>
</dbReference>
<evidence type="ECO:0000313" key="2">
    <source>
        <dbReference type="Proteomes" id="UP000461162"/>
    </source>
</evidence>